<dbReference type="CDD" id="cd06445">
    <property type="entry name" value="ATase"/>
    <property type="match status" value="1"/>
</dbReference>
<dbReference type="SUPFAM" id="SSF53155">
    <property type="entry name" value="Methylated DNA-protein cysteine methyltransferase domain"/>
    <property type="match status" value="1"/>
</dbReference>
<dbReference type="NCBIfam" id="TIGR00589">
    <property type="entry name" value="ogt"/>
    <property type="match status" value="1"/>
</dbReference>
<evidence type="ECO:0000259" key="6">
    <source>
        <dbReference type="Pfam" id="PF02870"/>
    </source>
</evidence>
<organism evidence="7 11">
    <name type="scientific">Brevibacterium aurantiacum</name>
    <dbReference type="NCBI Taxonomy" id="273384"/>
    <lineage>
        <taxon>Bacteria</taxon>
        <taxon>Bacillati</taxon>
        <taxon>Actinomycetota</taxon>
        <taxon>Actinomycetes</taxon>
        <taxon>Micrococcales</taxon>
        <taxon>Brevibacteriaceae</taxon>
        <taxon>Brevibacterium</taxon>
    </lineage>
</organism>
<feature type="domain" description="Methylated-DNA-[protein]-cysteine S-methyltransferase DNA binding" evidence="5">
    <location>
        <begin position="104"/>
        <end position="185"/>
    </location>
</feature>
<dbReference type="EMBL" id="NRGP01000007">
    <property type="protein sequence ID" value="PCC47518.1"/>
    <property type="molecule type" value="Genomic_DNA"/>
</dbReference>
<keyword evidence="3" id="KW-0227">DNA damage</keyword>
<accession>A0A2A3X2U5</accession>
<reference evidence="10 11" key="1">
    <citation type="journal article" date="2017" name="Elife">
        <title>Extensive horizontal gene transfer in cheese-associated bacteria.</title>
        <authorList>
            <person name="Bonham K.S."/>
            <person name="Wolfe B.E."/>
            <person name="Dutton R.J."/>
        </authorList>
    </citation>
    <scope>NUCLEOTIDE SEQUENCE [LARGE SCALE GENOMIC DNA]</scope>
    <source>
        <strain evidence="8 10">947_7</strain>
        <strain evidence="7 11">JB5</strain>
    </source>
</reference>
<dbReference type="Pfam" id="PF02870">
    <property type="entry name" value="Methyltransf_1N"/>
    <property type="match status" value="1"/>
</dbReference>
<dbReference type="PANTHER" id="PTHR46460">
    <property type="entry name" value="METHYLATED-DNA--PROTEIN-CYSTEINE METHYLTRANSFERASE"/>
    <property type="match status" value="1"/>
</dbReference>
<dbReference type="GO" id="GO:0003908">
    <property type="term" value="F:methylated-DNA-[protein]-cysteine S-methyltransferase activity"/>
    <property type="evidence" value="ECO:0007669"/>
    <property type="project" value="InterPro"/>
</dbReference>
<dbReference type="Proteomes" id="UP000218377">
    <property type="component" value="Unassembled WGS sequence"/>
</dbReference>
<sequence>MAMSSNEVHYAHAEADSARATISTPVGPITITSNGQSITHVEWRETDTESGQPDGTSLHTAGPGSDHRDPLLAEALSQLRAYFDGSLSTFDLPIDLGQISAVARTVLTTLDETVEPGTTVTYGELARRSGTGIPARAIGSIMGMNPLPLVIACHRVVASDGLGGYSGGRRGEGLATKHWLLEFEDALPRPLF</sequence>
<dbReference type="Gene3D" id="3.30.160.70">
    <property type="entry name" value="Methylated DNA-protein cysteine methyltransferase domain"/>
    <property type="match status" value="1"/>
</dbReference>
<comment type="caution">
    <text evidence="7">The sequence shown here is derived from an EMBL/GenBank/DDBJ whole genome shotgun (WGS) entry which is preliminary data.</text>
</comment>
<dbReference type="Proteomes" id="UP000297736">
    <property type="component" value="Unassembled WGS sequence"/>
</dbReference>
<dbReference type="InterPro" id="IPR036631">
    <property type="entry name" value="MGMT_N_sf"/>
</dbReference>
<evidence type="ECO:0000313" key="12">
    <source>
        <dbReference type="Proteomes" id="UP000297736"/>
    </source>
</evidence>
<evidence type="ECO:0000256" key="4">
    <source>
        <dbReference type="SAM" id="MobiDB-lite"/>
    </source>
</evidence>
<dbReference type="InterPro" id="IPR008332">
    <property type="entry name" value="MethylG_MeTrfase_N"/>
</dbReference>
<dbReference type="Proteomes" id="UP000217564">
    <property type="component" value="Unassembled WGS sequence"/>
</dbReference>
<feature type="domain" description="Methylguanine DNA methyltransferase ribonuclease-like" evidence="6">
    <location>
        <begin position="20"/>
        <end position="96"/>
    </location>
</feature>
<proteinExistence type="inferred from homology"/>
<evidence type="ECO:0000313" key="7">
    <source>
        <dbReference type="EMBL" id="PCC18030.1"/>
    </source>
</evidence>
<dbReference type="EMBL" id="NRGX01000001">
    <property type="protein sequence ID" value="PCC18030.1"/>
    <property type="molecule type" value="Genomic_DNA"/>
</dbReference>
<gene>
    <name evidence="8" type="ORF">CIK64_05150</name>
    <name evidence="7" type="ORF">CIK79_06800</name>
    <name evidence="9" type="ORF">EB834_07945</name>
</gene>
<protein>
    <recommendedName>
        <fullName evidence="2">Methylated-DNA--protein-cysteine methyltransferase</fullName>
    </recommendedName>
</protein>
<dbReference type="GO" id="GO:0032259">
    <property type="term" value="P:methylation"/>
    <property type="evidence" value="ECO:0007669"/>
    <property type="project" value="UniProtKB-KW"/>
</dbReference>
<reference evidence="9 12" key="2">
    <citation type="submission" date="2018-10" db="EMBL/GenBank/DDBJ databases">
        <title>Brevibacterium genomes from Austrain hard cheese rinds.</title>
        <authorList>
            <person name="Anast J.M."/>
            <person name="Dzieciol M."/>
            <person name="Schultz D.L."/>
            <person name="Mann E."/>
            <person name="Wagner M."/>
            <person name="Schmitz-Esser S."/>
        </authorList>
    </citation>
    <scope>NUCLEOTIDE SEQUENCE [LARGE SCALE GENOMIC DNA]</scope>
    <source>
        <strain evidence="9 12">L261</strain>
    </source>
</reference>
<feature type="region of interest" description="Disordered" evidence="4">
    <location>
        <begin position="44"/>
        <end position="68"/>
    </location>
</feature>
<evidence type="ECO:0000256" key="3">
    <source>
        <dbReference type="ARBA" id="ARBA00022763"/>
    </source>
</evidence>
<dbReference type="Pfam" id="PF01035">
    <property type="entry name" value="DNA_binding_1"/>
    <property type="match status" value="1"/>
</dbReference>
<dbReference type="SUPFAM" id="SSF46767">
    <property type="entry name" value="Methylated DNA-protein cysteine methyltransferase, C-terminal domain"/>
    <property type="match status" value="1"/>
</dbReference>
<evidence type="ECO:0000313" key="10">
    <source>
        <dbReference type="Proteomes" id="UP000217564"/>
    </source>
</evidence>
<dbReference type="Gene3D" id="1.10.10.10">
    <property type="entry name" value="Winged helix-like DNA-binding domain superfamily/Winged helix DNA-binding domain"/>
    <property type="match status" value="1"/>
</dbReference>
<feature type="compositionally biased region" description="Polar residues" evidence="4">
    <location>
        <begin position="49"/>
        <end position="59"/>
    </location>
</feature>
<dbReference type="InterPro" id="IPR036388">
    <property type="entry name" value="WH-like_DNA-bd_sf"/>
</dbReference>
<dbReference type="EMBL" id="RHFF01000006">
    <property type="protein sequence ID" value="TGD39271.1"/>
    <property type="molecule type" value="Genomic_DNA"/>
</dbReference>
<evidence type="ECO:0000313" key="11">
    <source>
        <dbReference type="Proteomes" id="UP000218377"/>
    </source>
</evidence>
<evidence type="ECO:0000259" key="5">
    <source>
        <dbReference type="Pfam" id="PF01035"/>
    </source>
</evidence>
<evidence type="ECO:0000313" key="9">
    <source>
        <dbReference type="EMBL" id="TGD39271.1"/>
    </source>
</evidence>
<evidence type="ECO:0000256" key="2">
    <source>
        <dbReference type="ARBA" id="ARBA00015377"/>
    </source>
</evidence>
<keyword evidence="7" id="KW-0489">Methyltransferase</keyword>
<dbReference type="GO" id="GO:0006281">
    <property type="term" value="P:DNA repair"/>
    <property type="evidence" value="ECO:0007669"/>
    <property type="project" value="InterPro"/>
</dbReference>
<dbReference type="InterPro" id="IPR036217">
    <property type="entry name" value="MethylDNA_cys_MeTrfase_DNAb"/>
</dbReference>
<evidence type="ECO:0000313" key="8">
    <source>
        <dbReference type="EMBL" id="PCC47518.1"/>
    </source>
</evidence>
<dbReference type="AlphaFoldDB" id="A0A2A3X2U5"/>
<dbReference type="InterPro" id="IPR014048">
    <property type="entry name" value="MethylDNA_cys_MeTrfase_DNA-bd"/>
</dbReference>
<keyword evidence="7" id="KW-0808">Transferase</keyword>
<accession>A0A368M2I3</accession>
<comment type="similarity">
    <text evidence="1">Belongs to the MGMT family.</text>
</comment>
<dbReference type="PANTHER" id="PTHR46460:SF1">
    <property type="entry name" value="METHYLATED-DNA--PROTEIN-CYSTEINE METHYLTRANSFERASE"/>
    <property type="match status" value="1"/>
</dbReference>
<evidence type="ECO:0000256" key="1">
    <source>
        <dbReference type="ARBA" id="ARBA00008711"/>
    </source>
</evidence>
<name>A0A2A3X2U5_BREAU</name>